<dbReference type="InterPro" id="IPR016166">
    <property type="entry name" value="FAD-bd_PCMH"/>
</dbReference>
<comment type="similarity">
    <text evidence="2">Belongs to the FAD-binding oxidoreductase/transferase type 4 family.</text>
</comment>
<proteinExistence type="inferred from homology"/>
<keyword evidence="4" id="KW-0274">FAD</keyword>
<evidence type="ECO:0000259" key="10">
    <source>
        <dbReference type="PROSITE" id="PS51387"/>
    </source>
</evidence>
<protein>
    <recommendedName>
        <fullName evidence="7">D-2-hydroxyglutarate dehydrogenase, mitochondrial</fullName>
        <ecNumber evidence="6">1.1.99.39</ecNumber>
    </recommendedName>
</protein>
<dbReference type="Gene3D" id="1.10.45.10">
    <property type="entry name" value="Vanillyl-alcohol Oxidase, Chain A, domain 4"/>
    <property type="match status" value="1"/>
</dbReference>
<gene>
    <name evidence="11" type="primary">D2HGDH</name>
    <name evidence="11" type="ORF">Tcan_09843</name>
</gene>
<dbReference type="GO" id="GO:0051990">
    <property type="term" value="F:(R)-2-hydroxyglutarate dehydrogenase activity"/>
    <property type="evidence" value="ECO:0007669"/>
    <property type="project" value="UniProtKB-EC"/>
</dbReference>
<dbReference type="Proteomes" id="UP000031036">
    <property type="component" value="Unassembled WGS sequence"/>
</dbReference>
<evidence type="ECO:0000256" key="2">
    <source>
        <dbReference type="ARBA" id="ARBA00008000"/>
    </source>
</evidence>
<keyword evidence="3" id="KW-0285">Flavoprotein</keyword>
<evidence type="ECO:0000313" key="11">
    <source>
        <dbReference type="EMBL" id="KHN80771.1"/>
    </source>
</evidence>
<dbReference type="InterPro" id="IPR016164">
    <property type="entry name" value="FAD-linked_Oxase-like_C"/>
</dbReference>
<dbReference type="InterPro" id="IPR016171">
    <property type="entry name" value="Vanillyl_alc_oxidase_C-sub2"/>
</dbReference>
<dbReference type="SUPFAM" id="SSF56176">
    <property type="entry name" value="FAD-binding/transporter-associated domain-like"/>
    <property type="match status" value="1"/>
</dbReference>
<dbReference type="Gene3D" id="3.30.70.2190">
    <property type="match status" value="1"/>
</dbReference>
<evidence type="ECO:0000256" key="7">
    <source>
        <dbReference type="ARBA" id="ARBA00039639"/>
    </source>
</evidence>
<dbReference type="Gene3D" id="3.30.43.10">
    <property type="entry name" value="Uridine Diphospho-n-acetylenolpyruvylglucosamine Reductase, domain 2"/>
    <property type="match status" value="1"/>
</dbReference>
<dbReference type="OrthoDB" id="5332616at2759"/>
<sequence length="422" mass="46989">MRATRRVSTVVPPRRGPYAELNDGDIAQFERILGSKNVLTSDLDPYNVDWMKWFKGSSSCVLFPTSAEEVSKVLGHCFSRRLAVVPQSGNTGLVGGSIPVYDEVVLSLRKLNSHYQFESQSGVLECDSGFILEELDNRLASEGYMVPLDLGAKGSCLIGGNISTGAGGLRLIRFGSLHNHLLGLQVVSLSSFEKCREIVRLSKDRLGEVLSALEIIDEESMCCVLEDASFHKIFSSDHPFYILLETIGSDEYHDQEKLANFLNEAMDRGLLADGVQACSREEASYMWRIREAVPVALVRSGYVFKHDVSLPLQHFYTLTEAVKHRLAMEGLKARVFTFGHIGDGNSHLNVVTKEYSPDVADELYPFIYDWVVTHDGSISAEHGIGQLKKPFMAFGKGVEIEIAKRLKKVFDPSHILSPYKMF</sequence>
<evidence type="ECO:0000256" key="3">
    <source>
        <dbReference type="ARBA" id="ARBA00022630"/>
    </source>
</evidence>
<evidence type="ECO:0000256" key="4">
    <source>
        <dbReference type="ARBA" id="ARBA00022827"/>
    </source>
</evidence>
<dbReference type="InterPro" id="IPR016169">
    <property type="entry name" value="FAD-bd_PCMH_sub2"/>
</dbReference>
<reference evidence="11 12" key="1">
    <citation type="submission" date="2014-11" db="EMBL/GenBank/DDBJ databases">
        <title>Genetic blueprint of the zoonotic pathogen Toxocara canis.</title>
        <authorList>
            <person name="Zhu X.-Q."/>
            <person name="Korhonen P.K."/>
            <person name="Cai H."/>
            <person name="Young N.D."/>
            <person name="Nejsum P."/>
            <person name="von Samson-Himmelstjerna G."/>
            <person name="Boag P.R."/>
            <person name="Tan P."/>
            <person name="Li Q."/>
            <person name="Min J."/>
            <person name="Yang Y."/>
            <person name="Wang X."/>
            <person name="Fang X."/>
            <person name="Hall R.S."/>
            <person name="Hofmann A."/>
            <person name="Sternberg P.W."/>
            <person name="Jex A.R."/>
            <person name="Gasser R.B."/>
        </authorList>
    </citation>
    <scope>NUCLEOTIDE SEQUENCE [LARGE SCALE GENOMIC DNA]</scope>
    <source>
        <strain evidence="11">PN_DK_2014</strain>
    </source>
</reference>
<dbReference type="PANTHER" id="PTHR43716:SF1">
    <property type="entry name" value="D-2-HYDROXYGLUTARATE DEHYDROGENASE, MITOCHONDRIAL"/>
    <property type="match status" value="1"/>
</dbReference>
<dbReference type="GO" id="GO:0005739">
    <property type="term" value="C:mitochondrion"/>
    <property type="evidence" value="ECO:0007669"/>
    <property type="project" value="TreeGrafter"/>
</dbReference>
<dbReference type="FunFam" id="3.30.43.10:FF:000011">
    <property type="entry name" value="D-lactate dehydrogenase (Cytochrome)"/>
    <property type="match status" value="1"/>
</dbReference>
<name>A0A0B2VB82_TOXCA</name>
<dbReference type="InterPro" id="IPR004113">
    <property type="entry name" value="FAD-bd_oxidored_4_C"/>
</dbReference>
<dbReference type="GO" id="GO:0071949">
    <property type="term" value="F:FAD binding"/>
    <property type="evidence" value="ECO:0007669"/>
    <property type="project" value="InterPro"/>
</dbReference>
<dbReference type="STRING" id="6265.A0A0B2VB82"/>
<dbReference type="InterPro" id="IPR051264">
    <property type="entry name" value="FAD-oxidored/transferase_4"/>
</dbReference>
<comment type="caution">
    <text evidence="11">The sequence shown here is derived from an EMBL/GenBank/DDBJ whole genome shotgun (WGS) entry which is preliminary data.</text>
</comment>
<dbReference type="FunFam" id="3.30.70.2190:FF:000001">
    <property type="entry name" value="D-2-hydroxyglutarate dehydrogenase mitochondrial"/>
    <property type="match status" value="1"/>
</dbReference>
<dbReference type="EC" id="1.1.99.39" evidence="6"/>
<dbReference type="AlphaFoldDB" id="A0A0B2VB82"/>
<accession>A0A0B2VB82</accession>
<evidence type="ECO:0000256" key="1">
    <source>
        <dbReference type="ARBA" id="ARBA00001974"/>
    </source>
</evidence>
<dbReference type="Gene3D" id="3.30.465.10">
    <property type="match status" value="1"/>
</dbReference>
<evidence type="ECO:0000256" key="8">
    <source>
        <dbReference type="ARBA" id="ARBA00045410"/>
    </source>
</evidence>
<dbReference type="OMA" id="FDRTVVC"/>
<comment type="cofactor">
    <cofactor evidence="1">
        <name>FAD</name>
        <dbReference type="ChEBI" id="CHEBI:57692"/>
    </cofactor>
</comment>
<keyword evidence="5" id="KW-0560">Oxidoreductase</keyword>
<keyword evidence="12" id="KW-1185">Reference proteome</keyword>
<dbReference type="InterPro" id="IPR036318">
    <property type="entry name" value="FAD-bd_PCMH-like_sf"/>
</dbReference>
<dbReference type="PROSITE" id="PS51387">
    <property type="entry name" value="FAD_PCMH"/>
    <property type="match status" value="1"/>
</dbReference>
<dbReference type="PANTHER" id="PTHR43716">
    <property type="entry name" value="D-2-HYDROXYGLUTARATE DEHYDROGENASE, MITOCHONDRIAL"/>
    <property type="match status" value="1"/>
</dbReference>
<comment type="catalytic activity">
    <reaction evidence="9">
        <text>(R)-malate + A = oxaloacetate + AH2</text>
        <dbReference type="Rhea" id="RHEA:67460"/>
        <dbReference type="ChEBI" id="CHEBI:13193"/>
        <dbReference type="ChEBI" id="CHEBI:15588"/>
        <dbReference type="ChEBI" id="CHEBI:16452"/>
        <dbReference type="ChEBI" id="CHEBI:17499"/>
    </reaction>
    <physiologicalReaction direction="left-to-right" evidence="9">
        <dbReference type="Rhea" id="RHEA:67461"/>
    </physiologicalReaction>
</comment>
<dbReference type="SUPFAM" id="SSF55103">
    <property type="entry name" value="FAD-linked oxidases, C-terminal domain"/>
    <property type="match status" value="1"/>
</dbReference>
<dbReference type="Gene3D" id="3.30.70.2740">
    <property type="match status" value="1"/>
</dbReference>
<comment type="function">
    <text evidence="8">Catalyzes the oxidation of D-2-hydroxyglutarate (D-2-HG) to alpha-ketoglutarate. Also catalyzes the oxidation of other D-2-hydroxyacids, such as D-malate (D-MAL) and D-lactate (D-LAC). Exhibits high activities towards D-2-HG and D-MAL but a very weak activity towards D-LAC.</text>
</comment>
<evidence type="ECO:0000256" key="9">
    <source>
        <dbReference type="ARBA" id="ARBA00049267"/>
    </source>
</evidence>
<evidence type="ECO:0000256" key="6">
    <source>
        <dbReference type="ARBA" id="ARBA00039003"/>
    </source>
</evidence>
<dbReference type="EMBL" id="JPKZ01001678">
    <property type="protein sequence ID" value="KHN80771.1"/>
    <property type="molecule type" value="Genomic_DNA"/>
</dbReference>
<dbReference type="Pfam" id="PF02913">
    <property type="entry name" value="FAD-oxidase_C"/>
    <property type="match status" value="1"/>
</dbReference>
<evidence type="ECO:0000313" key="12">
    <source>
        <dbReference type="Proteomes" id="UP000031036"/>
    </source>
</evidence>
<feature type="domain" description="FAD-binding PCMH-type" evidence="10">
    <location>
        <begin position="54"/>
        <end position="226"/>
    </location>
</feature>
<organism evidence="11 12">
    <name type="scientific">Toxocara canis</name>
    <name type="common">Canine roundworm</name>
    <dbReference type="NCBI Taxonomy" id="6265"/>
    <lineage>
        <taxon>Eukaryota</taxon>
        <taxon>Metazoa</taxon>
        <taxon>Ecdysozoa</taxon>
        <taxon>Nematoda</taxon>
        <taxon>Chromadorea</taxon>
        <taxon>Rhabditida</taxon>
        <taxon>Spirurina</taxon>
        <taxon>Ascaridomorpha</taxon>
        <taxon>Ascaridoidea</taxon>
        <taxon>Toxocaridae</taxon>
        <taxon>Toxocara</taxon>
    </lineage>
</organism>
<dbReference type="InterPro" id="IPR016167">
    <property type="entry name" value="FAD-bd_PCMH_sub1"/>
</dbReference>
<evidence type="ECO:0000256" key="5">
    <source>
        <dbReference type="ARBA" id="ARBA00023002"/>
    </source>
</evidence>